<name>A0A084VHE3_ANOSI</name>
<dbReference type="EnsemblMetazoa" id="ASIC004685-RA">
    <property type="protein sequence ID" value="ASIC004685-PA"/>
    <property type="gene ID" value="ASIC004685"/>
</dbReference>
<reference evidence="2 4" key="1">
    <citation type="journal article" date="2014" name="BMC Genomics">
        <title>Genome sequence of Anopheles sinensis provides insight into genetics basis of mosquito competence for malaria parasites.</title>
        <authorList>
            <person name="Zhou D."/>
            <person name="Zhang D."/>
            <person name="Ding G."/>
            <person name="Shi L."/>
            <person name="Hou Q."/>
            <person name="Ye Y."/>
            <person name="Xu Y."/>
            <person name="Zhou H."/>
            <person name="Xiong C."/>
            <person name="Li S."/>
            <person name="Yu J."/>
            <person name="Hong S."/>
            <person name="Yu X."/>
            <person name="Zou P."/>
            <person name="Chen C."/>
            <person name="Chang X."/>
            <person name="Wang W."/>
            <person name="Lv Y."/>
            <person name="Sun Y."/>
            <person name="Ma L."/>
            <person name="Shen B."/>
            <person name="Zhu C."/>
        </authorList>
    </citation>
    <scope>NUCLEOTIDE SEQUENCE [LARGE SCALE GENOMIC DNA]</scope>
</reference>
<proteinExistence type="predicted"/>
<sequence length="51" mass="5785">MAAETIDHFKTNFLPTAASPHDKNDFRLITTDKLEAPSKQSDTPRANSWRL</sequence>
<evidence type="ECO:0000256" key="1">
    <source>
        <dbReference type="SAM" id="MobiDB-lite"/>
    </source>
</evidence>
<dbReference type="Proteomes" id="UP000030765">
    <property type="component" value="Unassembled WGS sequence"/>
</dbReference>
<gene>
    <name evidence="2" type="ORF">ZHAS_00004685</name>
</gene>
<protein>
    <submittedName>
        <fullName evidence="2 3">Uncharacterized protein</fullName>
    </submittedName>
</protein>
<dbReference type="EMBL" id="KE524842">
    <property type="protein sequence ID" value="KFB37387.1"/>
    <property type="molecule type" value="Genomic_DNA"/>
</dbReference>
<feature type="compositionally biased region" description="Polar residues" evidence="1">
    <location>
        <begin position="38"/>
        <end position="51"/>
    </location>
</feature>
<dbReference type="AlphaFoldDB" id="A0A084VHE3"/>
<feature type="region of interest" description="Disordered" evidence="1">
    <location>
        <begin position="32"/>
        <end position="51"/>
    </location>
</feature>
<evidence type="ECO:0000313" key="4">
    <source>
        <dbReference type="Proteomes" id="UP000030765"/>
    </source>
</evidence>
<accession>A0A084VHE3</accession>
<evidence type="ECO:0000313" key="2">
    <source>
        <dbReference type="EMBL" id="KFB37387.1"/>
    </source>
</evidence>
<evidence type="ECO:0000313" key="3">
    <source>
        <dbReference type="EnsemblMetazoa" id="ASIC004685-PA"/>
    </source>
</evidence>
<keyword evidence="4" id="KW-1185">Reference proteome</keyword>
<dbReference type="EMBL" id="ATLV01013160">
    <property type="status" value="NOT_ANNOTATED_CDS"/>
    <property type="molecule type" value="Genomic_DNA"/>
</dbReference>
<organism evidence="2">
    <name type="scientific">Anopheles sinensis</name>
    <name type="common">Mosquito</name>
    <dbReference type="NCBI Taxonomy" id="74873"/>
    <lineage>
        <taxon>Eukaryota</taxon>
        <taxon>Metazoa</taxon>
        <taxon>Ecdysozoa</taxon>
        <taxon>Arthropoda</taxon>
        <taxon>Hexapoda</taxon>
        <taxon>Insecta</taxon>
        <taxon>Pterygota</taxon>
        <taxon>Neoptera</taxon>
        <taxon>Endopterygota</taxon>
        <taxon>Diptera</taxon>
        <taxon>Nematocera</taxon>
        <taxon>Culicoidea</taxon>
        <taxon>Culicidae</taxon>
        <taxon>Anophelinae</taxon>
        <taxon>Anopheles</taxon>
    </lineage>
</organism>
<dbReference type="VEuPathDB" id="VectorBase:ASIC004685"/>
<reference evidence="3" key="2">
    <citation type="submission" date="2020-05" db="UniProtKB">
        <authorList>
            <consortium name="EnsemblMetazoa"/>
        </authorList>
    </citation>
    <scope>IDENTIFICATION</scope>
</reference>